<dbReference type="PANTHER" id="PTHR43646">
    <property type="entry name" value="GLYCOSYLTRANSFERASE"/>
    <property type="match status" value="1"/>
</dbReference>
<dbReference type="PANTHER" id="PTHR43646:SF6">
    <property type="entry name" value="PRE-MYCOFACTOCIN GLYCOSYLTRANSFERASE"/>
    <property type="match status" value="1"/>
</dbReference>
<evidence type="ECO:0000313" key="3">
    <source>
        <dbReference type="Proteomes" id="UP000239814"/>
    </source>
</evidence>
<dbReference type="EMBL" id="CP027433">
    <property type="protein sequence ID" value="AVM01556.1"/>
    <property type="molecule type" value="Genomic_DNA"/>
</dbReference>
<dbReference type="AlphaFoldDB" id="A0A2S0KIS5"/>
<protein>
    <submittedName>
        <fullName evidence="2">Mycofactocin system glycosyltransferase</fullName>
    </submittedName>
</protein>
<dbReference type="InterPro" id="IPR001173">
    <property type="entry name" value="Glyco_trans_2-like"/>
</dbReference>
<dbReference type="NCBIfam" id="TIGR03965">
    <property type="entry name" value="mycofact_glyco"/>
    <property type="match status" value="1"/>
</dbReference>
<sequence>MTGPTDVDLPDGFQVQIDLRCARNGDLRYLIGGSPTRVLKLSDRALGMTSADGRIAVHDSSTRALARTLLDSGIGLPRPMCGPSTESVTVVIPVRDNQSGVDALVKALAGKRVIVVDDGSPDPIRAEGERVTVIRFDENRGPAAARNAGAAAAETDFVAFLDSDTLPASDWLTMLLAHFSDPRTAIVAPRIIGRHTPGRASTVVKYANAHSSLDMGPNEAPVVPGSALAYVPSAAMVVRRSAFLGFDESLRVAEDVDLCWRTHEAGWRVYYDPVAQVRHDHREGLRQLLDRRRFYGTGAAHLASRHGPTAAPVMSTALVAVAVVGLLSRTKLGWLVAAVIMLTSLYNTRKLLDGVPGREIIATRAVGRGLGFGLLQAAQALLRHYWPVTLMVALVWPRFRNLVWQLAIAEGVIAWVRSEVMESRIPTVGPLGYIVMHRLDDLAYGTGLWQGVMTEASPTALRPRLRV</sequence>
<dbReference type="Pfam" id="PF00535">
    <property type="entry name" value="Glycos_transf_2"/>
    <property type="match status" value="1"/>
</dbReference>
<dbReference type="OrthoDB" id="5243838at2"/>
<dbReference type="InterPro" id="IPR029044">
    <property type="entry name" value="Nucleotide-diphossugar_trans"/>
</dbReference>
<dbReference type="SUPFAM" id="SSF53448">
    <property type="entry name" value="Nucleotide-diphospho-sugar transferases"/>
    <property type="match status" value="1"/>
</dbReference>
<evidence type="ECO:0000313" key="2">
    <source>
        <dbReference type="EMBL" id="AVM01556.1"/>
    </source>
</evidence>
<keyword evidence="2" id="KW-0808">Transferase</keyword>
<dbReference type="Gene3D" id="3.90.550.10">
    <property type="entry name" value="Spore Coat Polysaccharide Biosynthesis Protein SpsA, Chain A"/>
    <property type="match status" value="1"/>
</dbReference>
<dbReference type="InterPro" id="IPR023981">
    <property type="entry name" value="MftF"/>
</dbReference>
<evidence type="ECO:0000259" key="1">
    <source>
        <dbReference type="Pfam" id="PF00535"/>
    </source>
</evidence>
<accession>A0A2S0KIS5</accession>
<proteinExistence type="predicted"/>
<name>A0A2S0KIS5_9ACTN</name>
<dbReference type="GO" id="GO:0016740">
    <property type="term" value="F:transferase activity"/>
    <property type="evidence" value="ECO:0007669"/>
    <property type="project" value="UniProtKB-KW"/>
</dbReference>
<organism evidence="2 3">
    <name type="scientific">Gordonia iterans</name>
    <dbReference type="NCBI Taxonomy" id="1004901"/>
    <lineage>
        <taxon>Bacteria</taxon>
        <taxon>Bacillati</taxon>
        <taxon>Actinomycetota</taxon>
        <taxon>Actinomycetes</taxon>
        <taxon>Mycobacteriales</taxon>
        <taxon>Gordoniaceae</taxon>
        <taxon>Gordonia</taxon>
    </lineage>
</organism>
<reference evidence="2 3" key="1">
    <citation type="submission" date="2018-03" db="EMBL/GenBank/DDBJ databases">
        <title>Characteristics and genome of n-alkane degrading marine bacteria Gordonia iterans isolated from crude oil contaminated in Tae-an, South Korea.</title>
        <authorList>
            <person name="Lee S.-S."/>
            <person name="Kim H."/>
        </authorList>
    </citation>
    <scope>NUCLEOTIDE SEQUENCE [LARGE SCALE GENOMIC DNA]</scope>
    <source>
        <strain evidence="2 3">Co17</strain>
    </source>
</reference>
<feature type="domain" description="Glycosyltransferase 2-like" evidence="1">
    <location>
        <begin position="89"/>
        <end position="199"/>
    </location>
</feature>
<dbReference type="RefSeq" id="WP_105943260.1">
    <property type="nucleotide sequence ID" value="NZ_CP027433.1"/>
</dbReference>
<dbReference type="Proteomes" id="UP000239814">
    <property type="component" value="Chromosome"/>
</dbReference>
<keyword evidence="3" id="KW-1185">Reference proteome</keyword>
<dbReference type="KEGG" id="git:C6V83_16170"/>
<gene>
    <name evidence="2" type="primary">mftF</name>
    <name evidence="2" type="ORF">C6V83_16170</name>
</gene>